<feature type="region of interest" description="Disordered" evidence="1">
    <location>
        <begin position="1"/>
        <end position="35"/>
    </location>
</feature>
<evidence type="ECO:0000313" key="3">
    <source>
        <dbReference type="Proteomes" id="UP000054823"/>
    </source>
</evidence>
<name>A0A0P1EV68_9RHOB</name>
<sequence>MASLTEQPAYGISKGSRIPRPPIGDIGILGPAQQS</sequence>
<keyword evidence="3" id="KW-1185">Reference proteome</keyword>
<protein>
    <submittedName>
        <fullName evidence="2">Uncharacterized protein</fullName>
    </submittedName>
</protein>
<reference evidence="2 3" key="1">
    <citation type="submission" date="2015-09" db="EMBL/GenBank/DDBJ databases">
        <authorList>
            <consortium name="Swine Surveillance"/>
        </authorList>
    </citation>
    <scope>NUCLEOTIDE SEQUENCE [LARGE SCALE GENOMIC DNA]</scope>
    <source>
        <strain evidence="2 3">CECT 7688</strain>
    </source>
</reference>
<dbReference type="Proteomes" id="UP000054823">
    <property type="component" value="Unassembled WGS sequence"/>
</dbReference>
<gene>
    <name evidence="2" type="ORF">SHM7688_03824</name>
</gene>
<evidence type="ECO:0000313" key="2">
    <source>
        <dbReference type="EMBL" id="CUH54354.1"/>
    </source>
</evidence>
<accession>A0A0P1EV68</accession>
<evidence type="ECO:0000256" key="1">
    <source>
        <dbReference type="SAM" id="MobiDB-lite"/>
    </source>
</evidence>
<proteinExistence type="predicted"/>
<dbReference type="STRING" id="321267.SHM7688_03824"/>
<dbReference type="AlphaFoldDB" id="A0A0P1EV68"/>
<dbReference type="EMBL" id="CYPW01000040">
    <property type="protein sequence ID" value="CUH54354.1"/>
    <property type="molecule type" value="Genomic_DNA"/>
</dbReference>
<feature type="compositionally biased region" description="Low complexity" evidence="1">
    <location>
        <begin position="15"/>
        <end position="35"/>
    </location>
</feature>
<organism evidence="2 3">
    <name type="scientific">Shimia marina</name>
    <dbReference type="NCBI Taxonomy" id="321267"/>
    <lineage>
        <taxon>Bacteria</taxon>
        <taxon>Pseudomonadati</taxon>
        <taxon>Pseudomonadota</taxon>
        <taxon>Alphaproteobacteria</taxon>
        <taxon>Rhodobacterales</taxon>
        <taxon>Roseobacteraceae</taxon>
    </lineage>
</organism>